<reference evidence="1 2" key="1">
    <citation type="submission" date="2019-07" db="EMBL/GenBank/DDBJ databases">
        <title>Whole genome shotgun sequence of Novosphingobium sediminis NBRC 106119.</title>
        <authorList>
            <person name="Hosoyama A."/>
            <person name="Uohara A."/>
            <person name="Ohji S."/>
            <person name="Ichikawa N."/>
        </authorList>
    </citation>
    <scope>NUCLEOTIDE SEQUENCE [LARGE SCALE GENOMIC DNA]</scope>
    <source>
        <strain evidence="1 2">NBRC 106119</strain>
    </source>
</reference>
<dbReference type="Proteomes" id="UP000321464">
    <property type="component" value="Unassembled WGS sequence"/>
</dbReference>
<dbReference type="SUPFAM" id="SSF101116">
    <property type="entry name" value="Flagellar export chaperone FliS"/>
    <property type="match status" value="1"/>
</dbReference>
<dbReference type="InterPro" id="IPR036584">
    <property type="entry name" value="FliS_sf"/>
</dbReference>
<dbReference type="GO" id="GO:0044780">
    <property type="term" value="P:bacterial-type flagellum assembly"/>
    <property type="evidence" value="ECO:0007669"/>
    <property type="project" value="InterPro"/>
</dbReference>
<accession>A0A512APW5</accession>
<dbReference type="InterPro" id="IPR003713">
    <property type="entry name" value="FliS"/>
</dbReference>
<dbReference type="Gene3D" id="1.20.120.340">
    <property type="entry name" value="Flagellar protein FliS"/>
    <property type="match status" value="1"/>
</dbReference>
<keyword evidence="2" id="KW-1185">Reference proteome</keyword>
<proteinExistence type="predicted"/>
<dbReference type="Pfam" id="PF02561">
    <property type="entry name" value="FliS"/>
    <property type="match status" value="1"/>
</dbReference>
<comment type="caution">
    <text evidence="1">The sequence shown here is derived from an EMBL/GenBank/DDBJ whole genome shotgun (WGS) entry which is preliminary data.</text>
</comment>
<organism evidence="1 2">
    <name type="scientific">Novosphingobium sediminis</name>
    <dbReference type="NCBI Taxonomy" id="707214"/>
    <lineage>
        <taxon>Bacteria</taxon>
        <taxon>Pseudomonadati</taxon>
        <taxon>Pseudomonadota</taxon>
        <taxon>Alphaproteobacteria</taxon>
        <taxon>Sphingomonadales</taxon>
        <taxon>Sphingomonadaceae</taxon>
        <taxon>Novosphingobium</taxon>
    </lineage>
</organism>
<sequence length="132" mass="14368">MERAEQLMQLRRDPGETYRRVDFDARVKGASSLQLVALCLEQAAGSLGRAVYAQEHGDNSAKSAALTRAVAAITALELGVDTSNPVGAPLLQLYQAARRTILDNALRFDARQLETIRTDLLDIREAMLGTAN</sequence>
<evidence type="ECO:0008006" key="3">
    <source>
        <dbReference type="Google" id="ProtNLM"/>
    </source>
</evidence>
<evidence type="ECO:0000313" key="1">
    <source>
        <dbReference type="EMBL" id="GEO01745.1"/>
    </source>
</evidence>
<dbReference type="AlphaFoldDB" id="A0A512APW5"/>
<name>A0A512APW5_9SPHN</name>
<evidence type="ECO:0000313" key="2">
    <source>
        <dbReference type="Proteomes" id="UP000321464"/>
    </source>
</evidence>
<gene>
    <name evidence="1" type="ORF">NSE01_35770</name>
</gene>
<protein>
    <recommendedName>
        <fullName evidence="3">Flagellin</fullName>
    </recommendedName>
</protein>
<dbReference type="EMBL" id="BJYR01000026">
    <property type="protein sequence ID" value="GEO01745.1"/>
    <property type="molecule type" value="Genomic_DNA"/>
</dbReference>